<keyword evidence="3" id="KW-0805">Transcription regulation</keyword>
<dbReference type="CDD" id="cd00009">
    <property type="entry name" value="AAA"/>
    <property type="match status" value="1"/>
</dbReference>
<dbReference type="InterPro" id="IPR027417">
    <property type="entry name" value="P-loop_NTPase"/>
</dbReference>
<dbReference type="InterPro" id="IPR002078">
    <property type="entry name" value="Sigma_54_int"/>
</dbReference>
<feature type="domain" description="Sigma-54 factor interaction" evidence="8">
    <location>
        <begin position="163"/>
        <end position="391"/>
    </location>
</feature>
<evidence type="ECO:0000256" key="5">
    <source>
        <dbReference type="ARBA" id="ARBA00023163"/>
    </source>
</evidence>
<dbReference type="Pfam" id="PF02954">
    <property type="entry name" value="HTH_8"/>
    <property type="match status" value="1"/>
</dbReference>
<evidence type="ECO:0000256" key="4">
    <source>
        <dbReference type="ARBA" id="ARBA00023125"/>
    </source>
</evidence>
<dbReference type="InterPro" id="IPR025944">
    <property type="entry name" value="Sigma_54_int_dom_CS"/>
</dbReference>
<dbReference type="InterPro" id="IPR001789">
    <property type="entry name" value="Sig_transdc_resp-reg_receiver"/>
</dbReference>
<dbReference type="SMART" id="SM00382">
    <property type="entry name" value="AAA"/>
    <property type="match status" value="1"/>
</dbReference>
<name>A0ABX2EHV5_9BURK</name>
<keyword evidence="1" id="KW-0547">Nucleotide-binding</keyword>
<dbReference type="InterPro" id="IPR003593">
    <property type="entry name" value="AAA+_ATPase"/>
</dbReference>
<dbReference type="SUPFAM" id="SSF52172">
    <property type="entry name" value="CheY-like"/>
    <property type="match status" value="1"/>
</dbReference>
<dbReference type="Gene3D" id="1.10.8.60">
    <property type="match status" value="1"/>
</dbReference>
<dbReference type="PROSITE" id="PS00675">
    <property type="entry name" value="SIGMA54_INTERACT_1"/>
    <property type="match status" value="1"/>
</dbReference>
<protein>
    <submittedName>
        <fullName evidence="10">Sigma-54-dependent Fis family transcriptional regulator</fullName>
    </submittedName>
</protein>
<evidence type="ECO:0000313" key="11">
    <source>
        <dbReference type="Proteomes" id="UP000737171"/>
    </source>
</evidence>
<dbReference type="Pfam" id="PF25601">
    <property type="entry name" value="AAA_lid_14"/>
    <property type="match status" value="1"/>
</dbReference>
<reference evidence="10 11" key="1">
    <citation type="submission" date="2020-05" db="EMBL/GenBank/DDBJ databases">
        <title>Aquincola sp. isolate from soil.</title>
        <authorList>
            <person name="Han J."/>
            <person name="Kim D.-U."/>
        </authorList>
    </citation>
    <scope>NUCLEOTIDE SEQUENCE [LARGE SCALE GENOMIC DNA]</scope>
    <source>
        <strain evidence="10 11">S2</strain>
    </source>
</reference>
<dbReference type="CDD" id="cd00156">
    <property type="entry name" value="REC"/>
    <property type="match status" value="1"/>
</dbReference>
<dbReference type="PROSITE" id="PS00676">
    <property type="entry name" value="SIGMA54_INTERACT_2"/>
    <property type="match status" value="1"/>
</dbReference>
<dbReference type="Pfam" id="PF00158">
    <property type="entry name" value="Sigma54_activat"/>
    <property type="match status" value="1"/>
</dbReference>
<dbReference type="Gene3D" id="3.40.50.300">
    <property type="entry name" value="P-loop containing nucleotide triphosphate hydrolases"/>
    <property type="match status" value="1"/>
</dbReference>
<evidence type="ECO:0000256" key="3">
    <source>
        <dbReference type="ARBA" id="ARBA00023015"/>
    </source>
</evidence>
<dbReference type="Gene3D" id="1.10.10.60">
    <property type="entry name" value="Homeodomain-like"/>
    <property type="match status" value="1"/>
</dbReference>
<keyword evidence="4" id="KW-0238">DNA-binding</keyword>
<keyword evidence="2" id="KW-0067">ATP-binding</keyword>
<keyword evidence="5" id="KW-0804">Transcription</keyword>
<dbReference type="InterPro" id="IPR058031">
    <property type="entry name" value="AAA_lid_NorR"/>
</dbReference>
<feature type="compositionally biased region" description="Low complexity" evidence="7">
    <location>
        <begin position="1"/>
        <end position="17"/>
    </location>
</feature>
<feature type="modified residue" description="4-aspartylphosphate" evidence="6">
    <location>
        <position position="74"/>
    </location>
</feature>
<evidence type="ECO:0000259" key="9">
    <source>
        <dbReference type="PROSITE" id="PS50110"/>
    </source>
</evidence>
<gene>
    <name evidence="10" type="ORF">HLB44_14435</name>
</gene>
<dbReference type="PROSITE" id="PS50110">
    <property type="entry name" value="RESPONSE_REGULATORY"/>
    <property type="match status" value="1"/>
</dbReference>
<keyword evidence="6" id="KW-0597">Phosphoprotein</keyword>
<evidence type="ECO:0000256" key="1">
    <source>
        <dbReference type="ARBA" id="ARBA00022741"/>
    </source>
</evidence>
<dbReference type="PROSITE" id="PS50045">
    <property type="entry name" value="SIGMA54_INTERACT_4"/>
    <property type="match status" value="1"/>
</dbReference>
<dbReference type="SUPFAM" id="SSF52540">
    <property type="entry name" value="P-loop containing nucleoside triphosphate hydrolases"/>
    <property type="match status" value="1"/>
</dbReference>
<dbReference type="PANTHER" id="PTHR32071:SF117">
    <property type="entry name" value="PTS-DEPENDENT DIHYDROXYACETONE KINASE OPERON REGULATORY PROTEIN-RELATED"/>
    <property type="match status" value="1"/>
</dbReference>
<dbReference type="InterPro" id="IPR002197">
    <property type="entry name" value="HTH_Fis"/>
</dbReference>
<organism evidence="10 11">
    <name type="scientific">Pseudaquabacterium terrae</name>
    <dbReference type="NCBI Taxonomy" id="2732868"/>
    <lineage>
        <taxon>Bacteria</taxon>
        <taxon>Pseudomonadati</taxon>
        <taxon>Pseudomonadota</taxon>
        <taxon>Betaproteobacteria</taxon>
        <taxon>Burkholderiales</taxon>
        <taxon>Sphaerotilaceae</taxon>
        <taxon>Pseudaquabacterium</taxon>
    </lineage>
</organism>
<feature type="domain" description="Response regulatory" evidence="9">
    <location>
        <begin position="25"/>
        <end position="138"/>
    </location>
</feature>
<dbReference type="InterPro" id="IPR025943">
    <property type="entry name" value="Sigma_54_int_dom_ATP-bd_2"/>
</dbReference>
<dbReference type="Pfam" id="PF00072">
    <property type="entry name" value="Response_reg"/>
    <property type="match status" value="1"/>
</dbReference>
<evidence type="ECO:0000256" key="2">
    <source>
        <dbReference type="ARBA" id="ARBA00022840"/>
    </source>
</evidence>
<evidence type="ECO:0000256" key="6">
    <source>
        <dbReference type="PROSITE-ProRule" id="PRU00169"/>
    </source>
</evidence>
<evidence type="ECO:0000313" key="10">
    <source>
        <dbReference type="EMBL" id="NRF68188.1"/>
    </source>
</evidence>
<dbReference type="InterPro" id="IPR009057">
    <property type="entry name" value="Homeodomain-like_sf"/>
</dbReference>
<dbReference type="InterPro" id="IPR011006">
    <property type="entry name" value="CheY-like_superfamily"/>
</dbReference>
<dbReference type="InterPro" id="IPR025662">
    <property type="entry name" value="Sigma_54_int_dom_ATP-bd_1"/>
</dbReference>
<dbReference type="PANTHER" id="PTHR32071">
    <property type="entry name" value="TRANSCRIPTIONAL REGULATORY PROTEIN"/>
    <property type="match status" value="1"/>
</dbReference>
<feature type="region of interest" description="Disordered" evidence="7">
    <location>
        <begin position="1"/>
        <end position="22"/>
    </location>
</feature>
<dbReference type="SUPFAM" id="SSF46689">
    <property type="entry name" value="Homeodomain-like"/>
    <property type="match status" value="1"/>
</dbReference>
<dbReference type="Gene3D" id="3.40.50.2300">
    <property type="match status" value="1"/>
</dbReference>
<keyword evidence="11" id="KW-1185">Reference proteome</keyword>
<evidence type="ECO:0000259" key="8">
    <source>
        <dbReference type="PROSITE" id="PS50045"/>
    </source>
</evidence>
<dbReference type="EMBL" id="JABRWJ010000004">
    <property type="protein sequence ID" value="NRF68188.1"/>
    <property type="molecule type" value="Genomic_DNA"/>
</dbReference>
<dbReference type="SMART" id="SM00448">
    <property type="entry name" value="REC"/>
    <property type="match status" value="1"/>
</dbReference>
<dbReference type="RefSeq" id="WP_173123608.1">
    <property type="nucleotide sequence ID" value="NZ_JABRWJ010000004.1"/>
</dbReference>
<evidence type="ECO:0000256" key="7">
    <source>
        <dbReference type="SAM" id="MobiDB-lite"/>
    </source>
</evidence>
<sequence>MSALSPPTTASRPTAKAAPPPATRHALIVDDDADAATMLAALVAGQNFSVATARNLSEARRQILLHPPDIVLLDLKLPDGSGMDLFADTQLTQRSEIVLVTGHASLESSIQALRLGAADYLVKPVHLKQLEGVLSRVTPPSALLAEVEGLTAEVAKQGHFGALWGRSLPMRRVYQQISRVAGTGVTVFITGESGTGKEVVAQTVHDLSRRRKRPFLAVNCGAISPNLIESEIFGHEKGSFTGADRQHQGFFERAHGGTLFLDEITEMPMELQVKLLRVLETGTYLRVGSTTTQEADVRVIAASNRPPQQAVEAGKLREDLLYRLNVFPIELPPLAQRAEDIPLLAEHFLQQVGEREGERKRFAPAAITKLVAYRWPGNVRELRNVVQRAYVMAESAVIDDDWLPSDPPGTVRAAAPPVAMPAVMPAEVPLDMPVLPGPLAEREPEAEAALLPPLAEGAAGLPAAVHATADAPAVVVPLGTSLADAERLLIMATLQHYRQHKERTAAALGISLKTLYNRLKEYAADSGDGS</sequence>
<accession>A0ABX2EHV5</accession>
<proteinExistence type="predicted"/>
<comment type="caution">
    <text evidence="10">The sequence shown here is derived from an EMBL/GenBank/DDBJ whole genome shotgun (WGS) entry which is preliminary data.</text>
</comment>
<dbReference type="Proteomes" id="UP000737171">
    <property type="component" value="Unassembled WGS sequence"/>
</dbReference>
<dbReference type="PROSITE" id="PS00688">
    <property type="entry name" value="SIGMA54_INTERACT_3"/>
    <property type="match status" value="1"/>
</dbReference>